<accession>A0A6A8MAV3</accession>
<keyword evidence="1" id="KW-1133">Transmembrane helix</keyword>
<evidence type="ECO:0000256" key="1">
    <source>
        <dbReference type="SAM" id="Phobius"/>
    </source>
</evidence>
<dbReference type="InterPro" id="IPR019277">
    <property type="entry name" value="DUF2304"/>
</dbReference>
<gene>
    <name evidence="2" type="ORF">FYJ66_02310</name>
</gene>
<feature type="transmembrane region" description="Helical" evidence="1">
    <location>
        <begin position="61"/>
        <end position="82"/>
    </location>
</feature>
<dbReference type="AlphaFoldDB" id="A0A6A8MAV3"/>
<dbReference type="Pfam" id="PF10066">
    <property type="entry name" value="DUF2304"/>
    <property type="match status" value="1"/>
</dbReference>
<reference evidence="2" key="1">
    <citation type="submission" date="2019-09" db="EMBL/GenBank/DDBJ databases">
        <title>In-depth cultivation of the pig gut microbiome towards novel bacterial diversity and tailored functional studies.</title>
        <authorList>
            <person name="Wylensek D."/>
            <person name="Hitch T.C.A."/>
            <person name="Clavel T."/>
        </authorList>
    </citation>
    <scope>NUCLEOTIDE SEQUENCE</scope>
    <source>
        <strain evidence="2">RF-744-FAT-WT-3</strain>
    </source>
</reference>
<feature type="transmembrane region" description="Helical" evidence="1">
    <location>
        <begin position="6"/>
        <end position="23"/>
    </location>
</feature>
<comment type="caution">
    <text evidence="2">The sequence shown here is derived from an EMBL/GenBank/DDBJ whole genome shotgun (WGS) entry which is preliminary data.</text>
</comment>
<keyword evidence="1" id="KW-0472">Membrane</keyword>
<feature type="transmembrane region" description="Helical" evidence="1">
    <location>
        <begin position="35"/>
        <end position="55"/>
    </location>
</feature>
<proteinExistence type="predicted"/>
<organism evidence="2">
    <name type="scientific">Baileyella intestinalis</name>
    <dbReference type="NCBI Taxonomy" id="2606709"/>
    <lineage>
        <taxon>Bacteria</taxon>
        <taxon>Bacillati</taxon>
        <taxon>Bacillota</taxon>
        <taxon>Clostridia</taxon>
        <taxon>Peptostreptococcales</taxon>
        <taxon>Anaerovoracaceae</taxon>
        <taxon>Baileyella</taxon>
    </lineage>
</organism>
<name>A0A6A8MAV3_9FIRM</name>
<protein>
    <submittedName>
        <fullName evidence="2">DUF2304 domain-containing protein</fullName>
    </submittedName>
</protein>
<keyword evidence="1" id="KW-0812">Transmembrane</keyword>
<dbReference type="EMBL" id="VUNB01000002">
    <property type="protein sequence ID" value="MST68426.1"/>
    <property type="molecule type" value="Genomic_DNA"/>
</dbReference>
<evidence type="ECO:0000313" key="2">
    <source>
        <dbReference type="EMBL" id="MST68426.1"/>
    </source>
</evidence>
<sequence length="125" mass="14918">MRLQMVFVVASIGTFWFVLRRIRKNNLNIEDSISWILWALLLLVFSVFPRIPTYISSRLGFMSASNFVLTMFIFFLYLMLFAQNVKISALKEKNKDLVQKLSIRDYEDYLEMKKKQDMSQEKNEN</sequence>